<dbReference type="Proteomes" id="UP001060215">
    <property type="component" value="Chromosome 7"/>
</dbReference>
<protein>
    <submittedName>
        <fullName evidence="1">Uncharacterized protein</fullName>
    </submittedName>
</protein>
<proteinExistence type="predicted"/>
<gene>
    <name evidence="1" type="ORF">LOK49_LG07G02505</name>
</gene>
<evidence type="ECO:0000313" key="1">
    <source>
        <dbReference type="EMBL" id="KAI8006312.1"/>
    </source>
</evidence>
<name>A0ACC0H0T8_9ERIC</name>
<evidence type="ECO:0000313" key="2">
    <source>
        <dbReference type="Proteomes" id="UP001060215"/>
    </source>
</evidence>
<dbReference type="EMBL" id="CM045764">
    <property type="protein sequence ID" value="KAI8006312.1"/>
    <property type="molecule type" value="Genomic_DNA"/>
</dbReference>
<keyword evidence="2" id="KW-1185">Reference proteome</keyword>
<organism evidence="1 2">
    <name type="scientific">Camellia lanceoleosa</name>
    <dbReference type="NCBI Taxonomy" id="1840588"/>
    <lineage>
        <taxon>Eukaryota</taxon>
        <taxon>Viridiplantae</taxon>
        <taxon>Streptophyta</taxon>
        <taxon>Embryophyta</taxon>
        <taxon>Tracheophyta</taxon>
        <taxon>Spermatophyta</taxon>
        <taxon>Magnoliopsida</taxon>
        <taxon>eudicotyledons</taxon>
        <taxon>Gunneridae</taxon>
        <taxon>Pentapetalae</taxon>
        <taxon>asterids</taxon>
        <taxon>Ericales</taxon>
        <taxon>Theaceae</taxon>
        <taxon>Camellia</taxon>
    </lineage>
</organism>
<accession>A0ACC0H0T8</accession>
<reference evidence="1 2" key="1">
    <citation type="journal article" date="2022" name="Plant J.">
        <title>Chromosome-level genome of Camellia lanceoleosa provides a valuable resource for understanding genome evolution and self-incompatibility.</title>
        <authorList>
            <person name="Gong W."/>
            <person name="Xiao S."/>
            <person name="Wang L."/>
            <person name="Liao Z."/>
            <person name="Chang Y."/>
            <person name="Mo W."/>
            <person name="Hu G."/>
            <person name="Li W."/>
            <person name="Zhao G."/>
            <person name="Zhu H."/>
            <person name="Hu X."/>
            <person name="Ji K."/>
            <person name="Xiang X."/>
            <person name="Song Q."/>
            <person name="Yuan D."/>
            <person name="Jin S."/>
            <person name="Zhang L."/>
        </authorList>
    </citation>
    <scope>NUCLEOTIDE SEQUENCE [LARGE SCALE GENOMIC DNA]</scope>
    <source>
        <strain evidence="1">SQ_2022a</strain>
    </source>
</reference>
<sequence>MGYVIHHKKNSKKLQDETEKLENEVRRIDGRVERARNNGEIPEADVLQWIKSANEMKIDVKAFLREGENKLCFNWCPNIYWRYWLGKDSKEKTDRVISLKDEGEKFVIGSVTPRTSYEIWVQFLSRLRGF</sequence>
<comment type="caution">
    <text evidence="1">The sequence shown here is derived from an EMBL/GenBank/DDBJ whole genome shotgun (WGS) entry which is preliminary data.</text>
</comment>